<organism evidence="1 2">
    <name type="scientific">Gossypium arboreum</name>
    <name type="common">Tree cotton</name>
    <name type="synonym">Gossypium nanking</name>
    <dbReference type="NCBI Taxonomy" id="29729"/>
    <lineage>
        <taxon>Eukaryota</taxon>
        <taxon>Viridiplantae</taxon>
        <taxon>Streptophyta</taxon>
        <taxon>Embryophyta</taxon>
        <taxon>Tracheophyta</taxon>
        <taxon>Spermatophyta</taxon>
        <taxon>Magnoliopsida</taxon>
        <taxon>eudicotyledons</taxon>
        <taxon>Gunneridae</taxon>
        <taxon>Pentapetalae</taxon>
        <taxon>rosids</taxon>
        <taxon>malvids</taxon>
        <taxon>Malvales</taxon>
        <taxon>Malvaceae</taxon>
        <taxon>Malvoideae</taxon>
        <taxon>Gossypium</taxon>
    </lineage>
</organism>
<evidence type="ECO:0000313" key="1">
    <source>
        <dbReference type="EMBL" id="KAK5835103.1"/>
    </source>
</evidence>
<protein>
    <submittedName>
        <fullName evidence="1">Uncharacterized protein</fullName>
    </submittedName>
</protein>
<reference evidence="1 2" key="1">
    <citation type="submission" date="2023-03" db="EMBL/GenBank/DDBJ databases">
        <title>WGS of Gossypium arboreum.</title>
        <authorList>
            <person name="Yu D."/>
        </authorList>
    </citation>
    <scope>NUCLEOTIDE SEQUENCE [LARGE SCALE GENOMIC DNA]</scope>
    <source>
        <tissue evidence="1">Leaf</tissue>
    </source>
</reference>
<sequence>MAGENLIGCKEIVSVGVEEYGGELDMAKEDMIDMGLLIQVDPKEGLAQQKSMDLRVVQMVKKGRS</sequence>
<name>A0ABR0Q880_GOSAR</name>
<accession>A0ABR0Q880</accession>
<proteinExistence type="predicted"/>
<keyword evidence="2" id="KW-1185">Reference proteome</keyword>
<dbReference type="EMBL" id="JARKNE010000004">
    <property type="protein sequence ID" value="KAK5835103.1"/>
    <property type="molecule type" value="Genomic_DNA"/>
</dbReference>
<comment type="caution">
    <text evidence="1">The sequence shown here is derived from an EMBL/GenBank/DDBJ whole genome shotgun (WGS) entry which is preliminary data.</text>
</comment>
<dbReference type="Proteomes" id="UP001358586">
    <property type="component" value="Chromosome 4"/>
</dbReference>
<gene>
    <name evidence="1" type="ORF">PVK06_010789</name>
</gene>
<evidence type="ECO:0000313" key="2">
    <source>
        <dbReference type="Proteomes" id="UP001358586"/>
    </source>
</evidence>